<dbReference type="CDD" id="cd07560">
    <property type="entry name" value="Peptidase_S41_CPP"/>
    <property type="match status" value="1"/>
</dbReference>
<proteinExistence type="inferred from homology"/>
<keyword evidence="8" id="KW-1185">Reference proteome</keyword>
<dbReference type="SMART" id="SM00245">
    <property type="entry name" value="TSPc"/>
    <property type="match status" value="1"/>
</dbReference>
<evidence type="ECO:0000259" key="6">
    <source>
        <dbReference type="PROSITE" id="PS50106"/>
    </source>
</evidence>
<dbReference type="FunFam" id="3.90.226.10:FF:000029">
    <property type="entry name" value="Peptidase, S41 family"/>
    <property type="match status" value="1"/>
</dbReference>
<dbReference type="CDD" id="cd06782">
    <property type="entry name" value="cpPDZ_CPP-like"/>
    <property type="match status" value="1"/>
</dbReference>
<dbReference type="Gene3D" id="3.30.750.44">
    <property type="match status" value="1"/>
</dbReference>
<reference evidence="7 8" key="1">
    <citation type="submission" date="2018-10" db="EMBL/GenBank/DDBJ databases">
        <title>Genomic Encyclopedia of Archaeal and Bacterial Type Strains, Phase II (KMG-II): from individual species to whole genera.</title>
        <authorList>
            <person name="Goeker M."/>
        </authorList>
    </citation>
    <scope>NUCLEOTIDE SEQUENCE [LARGE SCALE GENOMIC DNA]</scope>
    <source>
        <strain evidence="7 8">DSM 16510</strain>
    </source>
</reference>
<dbReference type="InterPro" id="IPR004447">
    <property type="entry name" value="Peptidase_S41A"/>
</dbReference>
<dbReference type="Pfam" id="PF22694">
    <property type="entry name" value="CtpB_N-like"/>
    <property type="match status" value="1"/>
</dbReference>
<dbReference type="RefSeq" id="WP_121010963.1">
    <property type="nucleotide sequence ID" value="NZ_RCCJ01000001.1"/>
</dbReference>
<dbReference type="InterPro" id="IPR029045">
    <property type="entry name" value="ClpP/crotonase-like_dom_sf"/>
</dbReference>
<dbReference type="Gene3D" id="2.30.42.10">
    <property type="match status" value="1"/>
</dbReference>
<dbReference type="Pfam" id="PF03572">
    <property type="entry name" value="Peptidase_S41"/>
    <property type="match status" value="1"/>
</dbReference>
<sequence length="407" mass="45229">MRRFFLPVIAGTFFLAGFFVGISKTVSSEDEYSYLKLFTDVLKIVKENYVEEPSMKDMIYGALNGMVSSLDPFSSFFSPDKYKEFMEETEGEFGGIGIEISMEKGRPIVVAPIEGTPAYKAGLRAGDIIIAVDGEDTFGKTLIDIVKQIRGKPGTKVKLTIMRQGEDKLFTVEVTRDIIKIESVKYTKYEDIGYIKLTQFQHYTSRDLKKALKDLLSQNVHGLIVDLRNNPGGLLSEAVKVSDMFLPEGSLIVYTKGRRDEEKYYAKEAPTVPPDLPVVVLINKGSASASEIVTGALQDHNRAIIVGEKSFGKASVQNIIPLEDGSALKLTVAHYYTPKGRLIHKKGINPDISVAMDEKTWEKLAQTIRKMRIEGNGSQVILLPDIDVQLKKAIEVLKAKIQHKEAA</sequence>
<dbReference type="GO" id="GO:0006508">
    <property type="term" value="P:proteolysis"/>
    <property type="evidence" value="ECO:0007669"/>
    <property type="project" value="UniProtKB-KW"/>
</dbReference>
<dbReference type="InterPro" id="IPR055210">
    <property type="entry name" value="CtpA/B_N"/>
</dbReference>
<evidence type="ECO:0000256" key="5">
    <source>
        <dbReference type="RuleBase" id="RU004404"/>
    </source>
</evidence>
<dbReference type="PANTHER" id="PTHR32060:SF30">
    <property type="entry name" value="CARBOXY-TERMINAL PROCESSING PROTEASE CTPA"/>
    <property type="match status" value="1"/>
</dbReference>
<keyword evidence="3 5" id="KW-0378">Hydrolase</keyword>
<dbReference type="InterPro" id="IPR036034">
    <property type="entry name" value="PDZ_sf"/>
</dbReference>
<dbReference type="EMBL" id="RCCJ01000001">
    <property type="protein sequence ID" value="RLJ70756.1"/>
    <property type="molecule type" value="Genomic_DNA"/>
</dbReference>
<evidence type="ECO:0000313" key="7">
    <source>
        <dbReference type="EMBL" id="RLJ70756.1"/>
    </source>
</evidence>
<dbReference type="GO" id="GO:0030288">
    <property type="term" value="C:outer membrane-bounded periplasmic space"/>
    <property type="evidence" value="ECO:0007669"/>
    <property type="project" value="TreeGrafter"/>
</dbReference>
<organism evidence="7 8">
    <name type="scientific">Hydrogenivirga caldilitoris</name>
    <dbReference type="NCBI Taxonomy" id="246264"/>
    <lineage>
        <taxon>Bacteria</taxon>
        <taxon>Pseudomonadati</taxon>
        <taxon>Aquificota</taxon>
        <taxon>Aquificia</taxon>
        <taxon>Aquificales</taxon>
        <taxon>Aquificaceae</taxon>
        <taxon>Hydrogenivirga</taxon>
    </lineage>
</organism>
<dbReference type="NCBIfam" id="TIGR00225">
    <property type="entry name" value="prc"/>
    <property type="match status" value="1"/>
</dbReference>
<keyword evidence="4 5" id="KW-0720">Serine protease</keyword>
<evidence type="ECO:0000313" key="8">
    <source>
        <dbReference type="Proteomes" id="UP000267841"/>
    </source>
</evidence>
<keyword evidence="2 5" id="KW-0645">Protease</keyword>
<dbReference type="Pfam" id="PF13180">
    <property type="entry name" value="PDZ_2"/>
    <property type="match status" value="1"/>
</dbReference>
<comment type="similarity">
    <text evidence="1 5">Belongs to the peptidase S41A family.</text>
</comment>
<protein>
    <submittedName>
        <fullName evidence="7">Carboxyl-terminal processing protease</fullName>
    </submittedName>
</protein>
<evidence type="ECO:0000256" key="4">
    <source>
        <dbReference type="ARBA" id="ARBA00022825"/>
    </source>
</evidence>
<dbReference type="InterPro" id="IPR001478">
    <property type="entry name" value="PDZ"/>
</dbReference>
<comment type="caution">
    <text evidence="7">The sequence shown here is derived from an EMBL/GenBank/DDBJ whole genome shotgun (WGS) entry which is preliminary data.</text>
</comment>
<evidence type="ECO:0000256" key="1">
    <source>
        <dbReference type="ARBA" id="ARBA00009179"/>
    </source>
</evidence>
<dbReference type="OrthoDB" id="9812068at2"/>
<name>A0A497XP54_9AQUI</name>
<dbReference type="GO" id="GO:0007165">
    <property type="term" value="P:signal transduction"/>
    <property type="evidence" value="ECO:0007669"/>
    <property type="project" value="TreeGrafter"/>
</dbReference>
<feature type="domain" description="PDZ" evidence="6">
    <location>
        <begin position="82"/>
        <end position="165"/>
    </location>
</feature>
<dbReference type="SMART" id="SM00228">
    <property type="entry name" value="PDZ"/>
    <property type="match status" value="1"/>
</dbReference>
<gene>
    <name evidence="7" type="ORF">BCF55_1039</name>
</gene>
<dbReference type="PROSITE" id="PS50106">
    <property type="entry name" value="PDZ"/>
    <property type="match status" value="1"/>
</dbReference>
<dbReference type="PANTHER" id="PTHR32060">
    <property type="entry name" value="TAIL-SPECIFIC PROTEASE"/>
    <property type="match status" value="1"/>
</dbReference>
<accession>A0A497XP54</accession>
<dbReference type="Proteomes" id="UP000267841">
    <property type="component" value="Unassembled WGS sequence"/>
</dbReference>
<dbReference type="FunFam" id="2.30.42.10:FF:000063">
    <property type="entry name" value="Peptidase, S41 family"/>
    <property type="match status" value="1"/>
</dbReference>
<evidence type="ECO:0000256" key="2">
    <source>
        <dbReference type="ARBA" id="ARBA00022670"/>
    </source>
</evidence>
<dbReference type="SUPFAM" id="SSF52096">
    <property type="entry name" value="ClpP/crotonase"/>
    <property type="match status" value="1"/>
</dbReference>
<evidence type="ECO:0000256" key="3">
    <source>
        <dbReference type="ARBA" id="ARBA00022801"/>
    </source>
</evidence>
<dbReference type="GO" id="GO:0004175">
    <property type="term" value="F:endopeptidase activity"/>
    <property type="evidence" value="ECO:0007669"/>
    <property type="project" value="TreeGrafter"/>
</dbReference>
<dbReference type="AlphaFoldDB" id="A0A497XP54"/>
<dbReference type="SUPFAM" id="SSF50156">
    <property type="entry name" value="PDZ domain-like"/>
    <property type="match status" value="1"/>
</dbReference>
<dbReference type="GO" id="GO:0008236">
    <property type="term" value="F:serine-type peptidase activity"/>
    <property type="evidence" value="ECO:0007669"/>
    <property type="project" value="UniProtKB-KW"/>
</dbReference>
<dbReference type="Gene3D" id="3.90.226.10">
    <property type="entry name" value="2-enoyl-CoA Hydratase, Chain A, domain 1"/>
    <property type="match status" value="1"/>
</dbReference>
<dbReference type="InterPro" id="IPR005151">
    <property type="entry name" value="Tail-specific_protease"/>
</dbReference>